<reference evidence="3" key="1">
    <citation type="submission" date="2016-10" db="EMBL/GenBank/DDBJ databases">
        <authorList>
            <person name="Varghese N."/>
            <person name="Submissions S."/>
        </authorList>
    </citation>
    <scope>NUCLEOTIDE SEQUENCE [LARGE SCALE GENOMIC DNA]</scope>
    <source>
        <strain evidence="3">DSM 19684</strain>
    </source>
</reference>
<dbReference type="STRING" id="454006.SAMN05421825_1476"/>
<proteinExistence type="predicted"/>
<name>A0A1G7JSD1_9FLAO</name>
<feature type="domain" description="Beta-lactamase-related" evidence="1">
    <location>
        <begin position="82"/>
        <end position="346"/>
    </location>
</feature>
<organism evidence="2 3">
    <name type="scientific">Epilithonimonas hungarica</name>
    <dbReference type="NCBI Taxonomy" id="454006"/>
    <lineage>
        <taxon>Bacteria</taxon>
        <taxon>Pseudomonadati</taxon>
        <taxon>Bacteroidota</taxon>
        <taxon>Flavobacteriia</taxon>
        <taxon>Flavobacteriales</taxon>
        <taxon>Weeksellaceae</taxon>
        <taxon>Chryseobacterium group</taxon>
        <taxon>Epilithonimonas</taxon>
    </lineage>
</organism>
<evidence type="ECO:0000259" key="1">
    <source>
        <dbReference type="Pfam" id="PF00144"/>
    </source>
</evidence>
<dbReference type="AlphaFoldDB" id="A0A1G7JSD1"/>
<gene>
    <name evidence="2" type="ORF">SAMN05421825_1476</name>
</gene>
<dbReference type="Gene3D" id="3.40.710.10">
    <property type="entry name" value="DD-peptidase/beta-lactamase superfamily"/>
    <property type="match status" value="1"/>
</dbReference>
<accession>A0A1G7JSD1</accession>
<dbReference type="Proteomes" id="UP000199203">
    <property type="component" value="Unassembled WGS sequence"/>
</dbReference>
<keyword evidence="3" id="KW-1185">Reference proteome</keyword>
<protein>
    <submittedName>
        <fullName evidence="2">CubicO group peptidase, beta-lactamase class C family</fullName>
    </submittedName>
</protein>
<evidence type="ECO:0000313" key="2">
    <source>
        <dbReference type="EMBL" id="SDF27877.1"/>
    </source>
</evidence>
<evidence type="ECO:0000313" key="3">
    <source>
        <dbReference type="Proteomes" id="UP000199203"/>
    </source>
</evidence>
<dbReference type="InterPro" id="IPR050789">
    <property type="entry name" value="Diverse_Enzym_Activities"/>
</dbReference>
<dbReference type="SUPFAM" id="SSF56601">
    <property type="entry name" value="beta-lactamase/transpeptidase-like"/>
    <property type="match status" value="1"/>
</dbReference>
<dbReference type="EMBL" id="FNBH01000001">
    <property type="protein sequence ID" value="SDF27877.1"/>
    <property type="molecule type" value="Genomic_DNA"/>
</dbReference>
<dbReference type="Pfam" id="PF00144">
    <property type="entry name" value="Beta-lactamase"/>
    <property type="match status" value="1"/>
</dbReference>
<dbReference type="RefSeq" id="WP_175487140.1">
    <property type="nucleotide sequence ID" value="NZ_FNBH01000001.1"/>
</dbReference>
<sequence length="381" mass="43170">MKKKLVAFFATAGAAAVVIYLSGYHYIFKAIAKNIAPGPITPSSDDEEKFPSHLVSNAASKAWRKHPQYNSSILTETLTKELKKTRASSLLVIKDNELFFEQYWKDHHPPSLMNSFSMAKGILSLLVGCAIKDGSIVSENQLVSDLIPEYRNDPYGKHLTIRHLMTMQAGYDWKEEYNHPFAENSKQYFVEDLEEQALNVAFKEMPGQKYEYQSVAAQVLGIVLKRAVGKPLSDYLSQKLWKPLQMEYAAKWSVDNKGMEKAFCCIHATSRDFAKIGQLILQEGKWQGQQIIGKDFCAKMLTPTEENDAFGFTIWADDDSPVKCRFFYGFLGQFIIVIPGKNLIIVKTGFYNRLDVDEKKRPLQVNILVKEISALVAGREL</sequence>
<dbReference type="PANTHER" id="PTHR43283">
    <property type="entry name" value="BETA-LACTAMASE-RELATED"/>
    <property type="match status" value="1"/>
</dbReference>
<dbReference type="InterPro" id="IPR012338">
    <property type="entry name" value="Beta-lactam/transpept-like"/>
</dbReference>
<dbReference type="InterPro" id="IPR001466">
    <property type="entry name" value="Beta-lactam-related"/>
</dbReference>
<dbReference type="PANTHER" id="PTHR43283:SF7">
    <property type="entry name" value="BETA-LACTAMASE-RELATED DOMAIN-CONTAINING PROTEIN"/>
    <property type="match status" value="1"/>
</dbReference>